<dbReference type="Gene3D" id="2.10.109.10">
    <property type="entry name" value="Umud Fragment, subunit A"/>
    <property type="match status" value="1"/>
</dbReference>
<dbReference type="Pfam" id="PF00717">
    <property type="entry name" value="Peptidase_S24"/>
    <property type="match status" value="1"/>
</dbReference>
<evidence type="ECO:0000256" key="2">
    <source>
        <dbReference type="ARBA" id="ARBA00022801"/>
    </source>
</evidence>
<feature type="domain" description="Peptidase S24/S26A/S26B/S26C" evidence="4">
    <location>
        <begin position="16"/>
        <end position="82"/>
    </location>
</feature>
<evidence type="ECO:0000313" key="5">
    <source>
        <dbReference type="EMBL" id="MEU8140195.1"/>
    </source>
</evidence>
<keyword evidence="2" id="KW-0378">Hydrolase</keyword>
<keyword evidence="6" id="KW-1185">Reference proteome</keyword>
<dbReference type="CDD" id="cd06530">
    <property type="entry name" value="S26_SPase_I"/>
    <property type="match status" value="1"/>
</dbReference>
<dbReference type="NCBIfam" id="TIGR02754">
    <property type="entry name" value="sod_Ni_protease"/>
    <property type="match status" value="1"/>
</dbReference>
<dbReference type="InterPro" id="IPR052064">
    <property type="entry name" value="Mito_IMP1_subunit"/>
</dbReference>
<dbReference type="InterPro" id="IPR019533">
    <property type="entry name" value="Peptidase_S26"/>
</dbReference>
<comment type="caution">
    <text evidence="5">The sequence shown here is derived from an EMBL/GenBank/DDBJ whole genome shotgun (WGS) entry which is preliminary data.</text>
</comment>
<dbReference type="GO" id="GO:0006508">
    <property type="term" value="P:proteolysis"/>
    <property type="evidence" value="ECO:0007669"/>
    <property type="project" value="UniProtKB-KW"/>
</dbReference>
<dbReference type="Proteomes" id="UP001551482">
    <property type="component" value="Unassembled WGS sequence"/>
</dbReference>
<reference evidence="5 6" key="1">
    <citation type="submission" date="2024-06" db="EMBL/GenBank/DDBJ databases">
        <title>The Natural Products Discovery Center: Release of the First 8490 Sequenced Strains for Exploring Actinobacteria Biosynthetic Diversity.</title>
        <authorList>
            <person name="Kalkreuter E."/>
            <person name="Kautsar S.A."/>
            <person name="Yang D."/>
            <person name="Bader C.D."/>
            <person name="Teijaro C.N."/>
            <person name="Fluegel L."/>
            <person name="Davis C.M."/>
            <person name="Simpson J.R."/>
            <person name="Lauterbach L."/>
            <person name="Steele A.D."/>
            <person name="Gui C."/>
            <person name="Meng S."/>
            <person name="Li G."/>
            <person name="Viehrig K."/>
            <person name="Ye F."/>
            <person name="Su P."/>
            <person name="Kiefer A.F."/>
            <person name="Nichols A."/>
            <person name="Cepeda A.J."/>
            <person name="Yan W."/>
            <person name="Fan B."/>
            <person name="Jiang Y."/>
            <person name="Adhikari A."/>
            <person name="Zheng C.-J."/>
            <person name="Schuster L."/>
            <person name="Cowan T.M."/>
            <person name="Smanski M.J."/>
            <person name="Chevrette M.G."/>
            <person name="De Carvalho L.P.S."/>
            <person name="Shen B."/>
        </authorList>
    </citation>
    <scope>NUCLEOTIDE SEQUENCE [LARGE SCALE GENOMIC DNA]</scope>
    <source>
        <strain evidence="5 6">NPDC048946</strain>
    </source>
</reference>
<dbReference type="GO" id="GO:0008233">
    <property type="term" value="F:peptidase activity"/>
    <property type="evidence" value="ECO:0007669"/>
    <property type="project" value="UniProtKB-KW"/>
</dbReference>
<dbReference type="PANTHER" id="PTHR12383:SF16">
    <property type="entry name" value="MITOCHONDRIAL INNER MEMBRANE PROTEASE SUBUNIT 1"/>
    <property type="match status" value="1"/>
</dbReference>
<keyword evidence="5" id="KW-0645">Protease</keyword>
<dbReference type="InterPro" id="IPR014124">
    <property type="entry name" value="Pept_S26A_Sod_Ni_maturase"/>
</dbReference>
<dbReference type="SUPFAM" id="SSF51306">
    <property type="entry name" value="LexA/Signal peptidase"/>
    <property type="match status" value="1"/>
</dbReference>
<organism evidence="5 6">
    <name type="scientific">Streptodolium elevatio</name>
    <dbReference type="NCBI Taxonomy" id="3157996"/>
    <lineage>
        <taxon>Bacteria</taxon>
        <taxon>Bacillati</taxon>
        <taxon>Actinomycetota</taxon>
        <taxon>Actinomycetes</taxon>
        <taxon>Kitasatosporales</taxon>
        <taxon>Streptomycetaceae</taxon>
        <taxon>Streptodolium</taxon>
    </lineage>
</organism>
<evidence type="ECO:0000313" key="6">
    <source>
        <dbReference type="Proteomes" id="UP001551482"/>
    </source>
</evidence>
<gene>
    <name evidence="5" type="primary">sodX</name>
    <name evidence="5" type="ORF">AB0C36_42770</name>
</gene>
<dbReference type="InterPro" id="IPR036286">
    <property type="entry name" value="LexA/Signal_pep-like_sf"/>
</dbReference>
<protein>
    <submittedName>
        <fullName evidence="5">Nickel-type superoxide dismutase maturation protease</fullName>
    </submittedName>
</protein>
<keyword evidence="3" id="KW-0472">Membrane</keyword>
<dbReference type="EMBL" id="JBEZFP010000263">
    <property type="protein sequence ID" value="MEU8140195.1"/>
    <property type="molecule type" value="Genomic_DNA"/>
</dbReference>
<evidence type="ECO:0000259" key="4">
    <source>
        <dbReference type="Pfam" id="PF00717"/>
    </source>
</evidence>
<dbReference type="PANTHER" id="PTHR12383">
    <property type="entry name" value="PROTEASE FAMILY S26 MITOCHONDRIAL INNER MEMBRANE PROTEASE-RELATED"/>
    <property type="match status" value="1"/>
</dbReference>
<evidence type="ECO:0000256" key="1">
    <source>
        <dbReference type="ARBA" id="ARBA00004308"/>
    </source>
</evidence>
<proteinExistence type="predicted"/>
<comment type="subcellular location">
    <subcellularLocation>
        <location evidence="1">Endomembrane system</location>
    </subcellularLocation>
</comment>
<dbReference type="InterPro" id="IPR015927">
    <property type="entry name" value="Peptidase_S24_S26A/B/C"/>
</dbReference>
<evidence type="ECO:0000256" key="3">
    <source>
        <dbReference type="ARBA" id="ARBA00023136"/>
    </source>
</evidence>
<dbReference type="RefSeq" id="WP_358365129.1">
    <property type="nucleotide sequence ID" value="NZ_JBEZFP010000263.1"/>
</dbReference>
<name>A0ABV3DWQ6_9ACTN</name>
<accession>A0ABV3DWQ6</accession>
<sequence length="122" mass="13852">MADIAEAARHRFPWGLVQVEGGSMLPNLVDGDRVLVRYGARVRPGDVVAAVRPDRPEVGMLKRVRERRDGGWWVLGDNPYPSTDSRHFGPVPDELVVARVIAVRRKTWPWWRRVGTDNPFEG</sequence>